<organism evidence="3 4">
    <name type="scientific">Nonomuraea muscovyensis</name>
    <dbReference type="NCBI Taxonomy" id="1124761"/>
    <lineage>
        <taxon>Bacteria</taxon>
        <taxon>Bacillati</taxon>
        <taxon>Actinomycetota</taxon>
        <taxon>Actinomycetes</taxon>
        <taxon>Streptosporangiales</taxon>
        <taxon>Streptosporangiaceae</taxon>
        <taxon>Nonomuraea</taxon>
    </lineage>
</organism>
<evidence type="ECO:0000313" key="3">
    <source>
        <dbReference type="EMBL" id="MBB6351976.1"/>
    </source>
</evidence>
<dbReference type="Pfam" id="PF11832">
    <property type="entry name" value="DUF3352"/>
    <property type="match status" value="1"/>
</dbReference>
<evidence type="ECO:0000313" key="4">
    <source>
        <dbReference type="Proteomes" id="UP000583800"/>
    </source>
</evidence>
<reference evidence="3 4" key="1">
    <citation type="submission" date="2020-08" db="EMBL/GenBank/DDBJ databases">
        <title>Sequencing the genomes of 1000 actinobacteria strains.</title>
        <authorList>
            <person name="Klenk H.-P."/>
        </authorList>
    </citation>
    <scope>NUCLEOTIDE SEQUENCE [LARGE SCALE GENOMIC DNA]</scope>
    <source>
        <strain evidence="3 4">DSM 45913</strain>
    </source>
</reference>
<feature type="region of interest" description="Disordered" evidence="1">
    <location>
        <begin position="1"/>
        <end position="173"/>
    </location>
</feature>
<keyword evidence="4" id="KW-1185">Reference proteome</keyword>
<keyword evidence="2" id="KW-0472">Membrane</keyword>
<name>A0A7X0CD61_9ACTN</name>
<gene>
    <name evidence="3" type="ORF">FHU36_008559</name>
</gene>
<sequence length="652" mass="68533">MMSANNPPHGQDPDRTTAYRWGQEQEPGHPAPPSHGQPYPPQQPYQGQGYSQPGYEQQQHSGYGQQGYEQQQAFGQQGYGQQGYEQQGYGQQGYGQQQAFGQQGHGEQAGYGQQQPGYGQQGQGYGQAAYGQQGYGQAGATQQPGYGQQDQYGQGGGWQQGPDMLGGPGGPPQKGRKGWIIALASALAVVLLGGGAVWAVGAIGGGGTQPHDVLPGNSIAYFRLDLDPAANQKVALFQLARKFTATKDSFSGEDPREALFKAMKKDGGDDLAKVDFAKDVDPWLGSRIGVAVLPPEGGKEPGFAVAVQVTDEEQAKAGIAKMMGDDKYGIAFRDDYALLTEEQAQADKYAAGEATLADSGDFSDDLGAVGEQGVLSYWAHLGEIAKVAGDAIPAEQAAAVEQIKNARFAGALRFDSEYVELAGVVRGAENPIEGDAEAADLTKLPATTAGALSFSGLDQTITKKWAEIEKSLGSNAAAADFKRAIDQAKQQYGLELPGDLATMLGKNLTVAVDSEGLATQQIKGGVRIVTDPAKAQAVFDKVQRAMTAGGGAAPQIAKVAGDGTFTLATTQEYAQKLSEEGALGDSETFQKAVADGADANFALFVDLDKVEKLYLANLQGEEKANLQVLRAVGLSGKQSADEATFSLRVLFN</sequence>
<keyword evidence="2" id="KW-1133">Transmembrane helix</keyword>
<feature type="transmembrane region" description="Helical" evidence="2">
    <location>
        <begin position="179"/>
        <end position="201"/>
    </location>
</feature>
<dbReference type="InterPro" id="IPR021787">
    <property type="entry name" value="DUF3352"/>
</dbReference>
<dbReference type="Proteomes" id="UP000583800">
    <property type="component" value="Unassembled WGS sequence"/>
</dbReference>
<feature type="compositionally biased region" description="Gly residues" evidence="1">
    <location>
        <begin position="153"/>
        <end position="168"/>
    </location>
</feature>
<proteinExistence type="predicted"/>
<evidence type="ECO:0008006" key="5">
    <source>
        <dbReference type="Google" id="ProtNLM"/>
    </source>
</evidence>
<feature type="compositionally biased region" description="Low complexity" evidence="1">
    <location>
        <begin position="138"/>
        <end position="152"/>
    </location>
</feature>
<dbReference type="EMBL" id="JACHJB010000004">
    <property type="protein sequence ID" value="MBB6351976.1"/>
    <property type="molecule type" value="Genomic_DNA"/>
</dbReference>
<dbReference type="AlphaFoldDB" id="A0A7X0CD61"/>
<evidence type="ECO:0000256" key="2">
    <source>
        <dbReference type="SAM" id="Phobius"/>
    </source>
</evidence>
<accession>A0A7X0CD61</accession>
<comment type="caution">
    <text evidence="3">The sequence shown here is derived from an EMBL/GenBank/DDBJ whole genome shotgun (WGS) entry which is preliminary data.</text>
</comment>
<feature type="compositionally biased region" description="Low complexity" evidence="1">
    <location>
        <begin position="82"/>
        <end position="102"/>
    </location>
</feature>
<feature type="compositionally biased region" description="Low complexity" evidence="1">
    <location>
        <begin position="44"/>
        <end position="76"/>
    </location>
</feature>
<feature type="compositionally biased region" description="Pro residues" evidence="1">
    <location>
        <begin position="29"/>
        <end position="43"/>
    </location>
</feature>
<evidence type="ECO:0000256" key="1">
    <source>
        <dbReference type="SAM" id="MobiDB-lite"/>
    </source>
</evidence>
<protein>
    <recommendedName>
        <fullName evidence="5">DUF3352 domain-containing protein</fullName>
    </recommendedName>
</protein>
<keyword evidence="2" id="KW-0812">Transmembrane</keyword>